<keyword evidence="4" id="KW-0804">Transcription</keyword>
<reference evidence="6" key="1">
    <citation type="submission" date="2021-01" db="EMBL/GenBank/DDBJ databases">
        <title>Whole genome shotgun sequence of Actinoplanes nipponensis NBRC 14063.</title>
        <authorList>
            <person name="Komaki H."/>
            <person name="Tamura T."/>
        </authorList>
    </citation>
    <scope>NUCLEOTIDE SEQUENCE</scope>
    <source>
        <strain evidence="6">NBRC 14063</strain>
    </source>
</reference>
<comment type="caution">
    <text evidence="6">The sequence shown here is derived from an EMBL/GenBank/DDBJ whole genome shotgun (WGS) entry which is preliminary data.</text>
</comment>
<proteinExistence type="inferred from homology"/>
<dbReference type="GO" id="GO:0003700">
    <property type="term" value="F:DNA-binding transcription factor activity"/>
    <property type="evidence" value="ECO:0007669"/>
    <property type="project" value="InterPro"/>
</dbReference>
<dbReference type="InterPro" id="IPR000847">
    <property type="entry name" value="LysR_HTH_N"/>
</dbReference>
<sequence length="315" mass="34693">MPVDRVLVNLDLNLLVTLDVLLRERNVTRAAEHLGSSQPAVSAALARLRRHFGDELLHRVGNRYELTPLATRLASRTAPALAGVRRVFDAHAEFDPSAVEREFTVVTSDYAAAVLGPIVTRLLAERAPGVRLRLQQTSPYAVDHAVDTLRAVDGIVLPHGFLADTPFTDLYEDRWVCIVARDNDAVGADLTLAQLGELPWVVLYNLPTAFAPAAQQLRMIGVEPRVEVVVDGFLPMPFLVAGTNRVALLQEHLARRIAGFAAVRVLACPFEVVPLAEAFWWHPMYRADPAHAWLRDVLTEAGRRLAAAGENHPRS</sequence>
<dbReference type="Pfam" id="PF03466">
    <property type="entry name" value="LysR_substrate"/>
    <property type="match status" value="1"/>
</dbReference>
<comment type="similarity">
    <text evidence="1">Belongs to the LysR transcriptional regulatory family.</text>
</comment>
<dbReference type="PRINTS" id="PR00039">
    <property type="entry name" value="HTHLYSR"/>
</dbReference>
<dbReference type="Gene3D" id="3.40.190.10">
    <property type="entry name" value="Periplasmic binding protein-like II"/>
    <property type="match status" value="2"/>
</dbReference>
<dbReference type="PANTHER" id="PTHR30118">
    <property type="entry name" value="HTH-TYPE TRANSCRIPTIONAL REGULATOR LEUO-RELATED"/>
    <property type="match status" value="1"/>
</dbReference>
<dbReference type="RefSeq" id="WP_203768270.1">
    <property type="nucleotide sequence ID" value="NZ_BAAAYJ010000052.1"/>
</dbReference>
<dbReference type="PROSITE" id="PS50931">
    <property type="entry name" value="HTH_LYSR"/>
    <property type="match status" value="1"/>
</dbReference>
<dbReference type="Pfam" id="PF00126">
    <property type="entry name" value="HTH_1"/>
    <property type="match status" value="1"/>
</dbReference>
<dbReference type="Proteomes" id="UP000647172">
    <property type="component" value="Unassembled WGS sequence"/>
</dbReference>
<dbReference type="GO" id="GO:0003677">
    <property type="term" value="F:DNA binding"/>
    <property type="evidence" value="ECO:0007669"/>
    <property type="project" value="UniProtKB-KW"/>
</dbReference>
<dbReference type="EMBL" id="BOMQ01000030">
    <property type="protein sequence ID" value="GIE49090.1"/>
    <property type="molecule type" value="Genomic_DNA"/>
</dbReference>
<accession>A0A919JGR2</accession>
<evidence type="ECO:0000259" key="5">
    <source>
        <dbReference type="PROSITE" id="PS50931"/>
    </source>
</evidence>
<dbReference type="Gene3D" id="1.10.10.10">
    <property type="entry name" value="Winged helix-like DNA-binding domain superfamily/Winged helix DNA-binding domain"/>
    <property type="match status" value="1"/>
</dbReference>
<evidence type="ECO:0000256" key="1">
    <source>
        <dbReference type="ARBA" id="ARBA00009437"/>
    </source>
</evidence>
<dbReference type="SUPFAM" id="SSF46785">
    <property type="entry name" value="Winged helix' DNA-binding domain"/>
    <property type="match status" value="1"/>
</dbReference>
<dbReference type="PANTHER" id="PTHR30118:SF15">
    <property type="entry name" value="TRANSCRIPTIONAL REGULATORY PROTEIN"/>
    <property type="match status" value="1"/>
</dbReference>
<dbReference type="InterPro" id="IPR036388">
    <property type="entry name" value="WH-like_DNA-bd_sf"/>
</dbReference>
<dbReference type="InterPro" id="IPR036390">
    <property type="entry name" value="WH_DNA-bd_sf"/>
</dbReference>
<name>A0A919JGR2_9ACTN</name>
<evidence type="ECO:0000313" key="7">
    <source>
        <dbReference type="Proteomes" id="UP000647172"/>
    </source>
</evidence>
<dbReference type="AlphaFoldDB" id="A0A919JGR2"/>
<feature type="domain" description="HTH lysR-type" evidence="5">
    <location>
        <begin position="10"/>
        <end position="67"/>
    </location>
</feature>
<organism evidence="6 7">
    <name type="scientific">Actinoplanes nipponensis</name>
    <dbReference type="NCBI Taxonomy" id="135950"/>
    <lineage>
        <taxon>Bacteria</taxon>
        <taxon>Bacillati</taxon>
        <taxon>Actinomycetota</taxon>
        <taxon>Actinomycetes</taxon>
        <taxon>Micromonosporales</taxon>
        <taxon>Micromonosporaceae</taxon>
        <taxon>Actinoplanes</taxon>
    </lineage>
</organism>
<keyword evidence="2" id="KW-0805">Transcription regulation</keyword>
<dbReference type="SUPFAM" id="SSF53850">
    <property type="entry name" value="Periplasmic binding protein-like II"/>
    <property type="match status" value="1"/>
</dbReference>
<dbReference type="InterPro" id="IPR005119">
    <property type="entry name" value="LysR_subst-bd"/>
</dbReference>
<dbReference type="InterPro" id="IPR050389">
    <property type="entry name" value="LysR-type_TF"/>
</dbReference>
<gene>
    <name evidence="6" type="ORF">Ani05nite_26240</name>
</gene>
<keyword evidence="7" id="KW-1185">Reference proteome</keyword>
<evidence type="ECO:0000256" key="2">
    <source>
        <dbReference type="ARBA" id="ARBA00023015"/>
    </source>
</evidence>
<keyword evidence="3" id="KW-0238">DNA-binding</keyword>
<evidence type="ECO:0000256" key="4">
    <source>
        <dbReference type="ARBA" id="ARBA00023163"/>
    </source>
</evidence>
<evidence type="ECO:0000256" key="3">
    <source>
        <dbReference type="ARBA" id="ARBA00023125"/>
    </source>
</evidence>
<evidence type="ECO:0000313" key="6">
    <source>
        <dbReference type="EMBL" id="GIE49090.1"/>
    </source>
</evidence>
<protein>
    <submittedName>
        <fullName evidence="6">LysR family transcriptional regulator</fullName>
    </submittedName>
</protein>